<dbReference type="KEGG" id="gmw:113517545"/>
<dbReference type="GeneID" id="113517545"/>
<feature type="chain" id="PRO_5027042814" evidence="2">
    <location>
        <begin position="25"/>
        <end position="419"/>
    </location>
</feature>
<evidence type="ECO:0000256" key="1">
    <source>
        <dbReference type="SAM" id="MobiDB-lite"/>
    </source>
</evidence>
<feature type="compositionally biased region" description="Low complexity" evidence="1">
    <location>
        <begin position="89"/>
        <end position="121"/>
    </location>
</feature>
<dbReference type="OrthoDB" id="7458366at2759"/>
<gene>
    <name evidence="4" type="primary">LOC113517545</name>
</gene>
<dbReference type="InParanoid" id="A0A6J1WYR4"/>
<keyword evidence="2" id="KW-0732">Signal</keyword>
<evidence type="ECO:0000256" key="2">
    <source>
        <dbReference type="SAM" id="SignalP"/>
    </source>
</evidence>
<organism evidence="3 4">
    <name type="scientific">Galleria mellonella</name>
    <name type="common">Greater wax moth</name>
    <dbReference type="NCBI Taxonomy" id="7137"/>
    <lineage>
        <taxon>Eukaryota</taxon>
        <taxon>Metazoa</taxon>
        <taxon>Ecdysozoa</taxon>
        <taxon>Arthropoda</taxon>
        <taxon>Hexapoda</taxon>
        <taxon>Insecta</taxon>
        <taxon>Pterygota</taxon>
        <taxon>Neoptera</taxon>
        <taxon>Endopterygota</taxon>
        <taxon>Lepidoptera</taxon>
        <taxon>Glossata</taxon>
        <taxon>Ditrysia</taxon>
        <taxon>Pyraloidea</taxon>
        <taxon>Pyralidae</taxon>
        <taxon>Galleriinae</taxon>
        <taxon>Galleria</taxon>
    </lineage>
</organism>
<feature type="compositionally biased region" description="Polar residues" evidence="1">
    <location>
        <begin position="129"/>
        <end position="152"/>
    </location>
</feature>
<feature type="compositionally biased region" description="Low complexity" evidence="1">
    <location>
        <begin position="34"/>
        <end position="55"/>
    </location>
</feature>
<feature type="region of interest" description="Disordered" evidence="1">
    <location>
        <begin position="27"/>
        <end position="164"/>
    </location>
</feature>
<feature type="signal peptide" evidence="2">
    <location>
        <begin position="1"/>
        <end position="24"/>
    </location>
</feature>
<evidence type="ECO:0000313" key="4">
    <source>
        <dbReference type="RefSeq" id="XP_026758047.1"/>
    </source>
</evidence>
<keyword evidence="3" id="KW-1185">Reference proteome</keyword>
<evidence type="ECO:0000313" key="3">
    <source>
        <dbReference type="Proteomes" id="UP001652740"/>
    </source>
</evidence>
<dbReference type="RefSeq" id="XP_026758047.1">
    <property type="nucleotide sequence ID" value="XM_026902246.3"/>
</dbReference>
<dbReference type="AlphaFoldDB" id="A0A6J1WYR4"/>
<sequence>MYLPLRVLLCTIFVICLLDPVTDAKRSYGGGGSRHSYPSSHGLSGSHSSHRYPSGGLSGGGHSYPSSGGLSGGGHSYPSSGGLSGGGHSYPSSGGLSGSGSKPQSHGYPSSGGSHSYPSSGGLSGSGSRPQSHGYPSSGNTHTTYNSHTTVHNHYHYSPPQQIRYTSPSGAMSFPVYHSPPPTYVYQYKDSGSKYGTLLAGLALFNLGALAGVAGSAAYAHSHGSGSSQYKPQPGEVCKFGLRNNNGDYEETRIDCQIITSFIFQSQGGNQNNPTNSVANNTSVTTTTVTNVTTVNGNPEPVPLTPVGGEMMLPNGTLVPANTTLNAATNTSTSSVTVTTTTTNTTITNALDVKGKPIEVTSGMKCYVIRTTPVSNMRKTIDCGLLQAYADQSLKRNSAVRNIPTISLLATFILTFVVY</sequence>
<accession>A0A6J1WYR4</accession>
<proteinExistence type="predicted"/>
<dbReference type="Proteomes" id="UP001652740">
    <property type="component" value="Unplaced"/>
</dbReference>
<name>A0A6J1WYR4_GALME</name>
<protein>
    <submittedName>
        <fullName evidence="4">Uncharacterized protein LOC113517545</fullName>
    </submittedName>
</protein>
<reference evidence="4" key="1">
    <citation type="submission" date="2025-08" db="UniProtKB">
        <authorList>
            <consortium name="RefSeq"/>
        </authorList>
    </citation>
    <scope>IDENTIFICATION</scope>
    <source>
        <tissue evidence="4">Whole larvae</tissue>
    </source>
</reference>